<feature type="compositionally biased region" description="Basic and acidic residues" evidence="3">
    <location>
        <begin position="416"/>
        <end position="426"/>
    </location>
</feature>
<keyword evidence="6" id="KW-1185">Reference proteome</keyword>
<dbReference type="InterPro" id="IPR039633">
    <property type="entry name" value="PAP"/>
</dbReference>
<feature type="compositionally biased region" description="Low complexity" evidence="3">
    <location>
        <begin position="195"/>
        <end position="209"/>
    </location>
</feature>
<keyword evidence="2" id="KW-0934">Plastid</keyword>
<dbReference type="PANTHER" id="PTHR31906">
    <property type="entry name" value="PLASTID-LIPID-ASSOCIATED PROTEIN 4, CHLOROPLASTIC-RELATED"/>
    <property type="match status" value="1"/>
</dbReference>
<sequence>MLIPCGPSDGDPAAVPAAAIAAAGAAREAGLAAFPASEGDEWLGPPEERGGSGSGGGQWQEPPPRQEHHPHQGGLLANPLLVAHSQSHPAAALQARQCRHRHATDQAPGAGVELELAEGGGATRPLPPGSGSTGTDSAPSGSQGPDELPVQRRVGHGGAQRHSRLVAQHRVAASPPAGSGSGGSAASGGGGGGRVEATPGAGGTPAPAGHQQALHQPQTASRKGAPSEVELEAEAEPAGRGGVGDDDDVVLVGCTPAAAPDPGGTGPQLPLSQPSRTARQKSILQFIPPIRNPHSPSGSGPGQGAATGKSGKAGAAAAAAAAALPMPGPPRQRSGSLFSFGRGGSLLAAAAGSGSGQLMDRSAGAGAERHWDYDARASADAAKACGLEAGATSAGGFNCREATTGGGGSDGGGDGDAAHADSRSDEPPDAATVAGRGPLRLFRRGRAGPAPGRRACRDSAASEMEVVPATPLSAAGTNDAAAHLHDAGQAPSVAHGGVWQPAAGTALDWPPARLAADGGGCAGDAGSADSAARHPAAVLCAGRVLPPHTPPLAAARRRLTLYTWAIPRGGPPALHSTLPLETAQPASMGKAAAAPPPPQTRTPLAASASRGDDADGGLGQALRLLMAADGSPALLLTGGLEAPGLAGNALGGTPGSGGAGQAGRPPDTAATAAPAPPRTLASGRRTIGSGATAVTTTAAAAAGSANAGSVQLLSFRGGAWALARTLGPPPEAPGGPAGQAPAMRCLACTPCGLLPPRRHLQQAAPRGTDGDDSAAARERTGGGAAAGAEEEGYPWCWQVAAAGEAGHGAVWHLGPDLDRVLQASPLPQARYRQLALNDVSELVVLPHRPRLLLGASSDGCVVLWDVGRLRASATPSAAPAGVCAAAASAVVGRAVEDGCGNSGTAPSPPPCLLTVARPAECLLRCLQPVAAGRPGRLGGGPGANGAPDAGATARDETGGGDDSGAEETLPGLGDGAGRFAALTRDEPVAFLARAFPCGYGVEAAGRGPVDADGGADGSGKGRVVPVLMRQGGVDLGQGMPVQEVVAVEGFQGAELDYSRLAGKWKLVYTTASDVLPILEAEFRLSAGPFSGFGLPKPLVVGDIYQRFTSPEEGVVENIINFDTPLTSVTFTVGARYDVRSGKRIALVFEDARLGELRISEAAETLLAPALLPRGSLQHMLLLAIREFQLRFQFRTAAQLASQAATGRDNIAAGYLLTYLDEDMLIGRAIGLGGTFVFVREE</sequence>
<feature type="region of interest" description="Disordered" evidence="3">
    <location>
        <begin position="934"/>
        <end position="972"/>
    </location>
</feature>
<evidence type="ECO:0000256" key="1">
    <source>
        <dbReference type="ARBA" id="ARBA00004474"/>
    </source>
</evidence>
<dbReference type="Pfam" id="PF04755">
    <property type="entry name" value="PAP_fibrillin"/>
    <property type="match status" value="1"/>
</dbReference>
<feature type="compositionally biased region" description="Low complexity" evidence="3">
    <location>
        <begin position="583"/>
        <end position="593"/>
    </location>
</feature>
<dbReference type="InterPro" id="IPR006843">
    <property type="entry name" value="PAP/fibrillin_dom"/>
</dbReference>
<dbReference type="AlphaFoldDB" id="A0A150GZR6"/>
<feature type="region of interest" description="Disordered" evidence="3">
    <location>
        <begin position="647"/>
        <end position="685"/>
    </location>
</feature>
<feature type="region of interest" description="Disordered" evidence="3">
    <location>
        <begin position="762"/>
        <end position="787"/>
    </location>
</feature>
<dbReference type="GO" id="GO:0009536">
    <property type="term" value="C:plastid"/>
    <property type="evidence" value="ECO:0007669"/>
    <property type="project" value="UniProtKB-SubCell"/>
</dbReference>
<feature type="compositionally biased region" description="Low complexity" evidence="3">
    <location>
        <begin position="250"/>
        <end position="262"/>
    </location>
</feature>
<feature type="region of interest" description="Disordered" evidence="3">
    <location>
        <begin position="25"/>
        <end position="73"/>
    </location>
</feature>
<feature type="compositionally biased region" description="Gly residues" evidence="3">
    <location>
        <begin position="405"/>
        <end position="415"/>
    </location>
</feature>
<evidence type="ECO:0000256" key="3">
    <source>
        <dbReference type="SAM" id="MobiDB-lite"/>
    </source>
</evidence>
<feature type="compositionally biased region" description="Gly residues" evidence="3">
    <location>
        <begin position="649"/>
        <end position="661"/>
    </location>
</feature>
<organism evidence="5 6">
    <name type="scientific">Gonium pectorale</name>
    <name type="common">Green alga</name>
    <dbReference type="NCBI Taxonomy" id="33097"/>
    <lineage>
        <taxon>Eukaryota</taxon>
        <taxon>Viridiplantae</taxon>
        <taxon>Chlorophyta</taxon>
        <taxon>core chlorophytes</taxon>
        <taxon>Chlorophyceae</taxon>
        <taxon>CS clade</taxon>
        <taxon>Chlamydomonadales</taxon>
        <taxon>Volvocaceae</taxon>
        <taxon>Gonium</taxon>
    </lineage>
</organism>
<accession>A0A150GZR6</accession>
<comment type="caution">
    <text evidence="5">The sequence shown here is derived from an EMBL/GenBank/DDBJ whole genome shotgun (WGS) entry which is preliminary data.</text>
</comment>
<evidence type="ECO:0000259" key="4">
    <source>
        <dbReference type="Pfam" id="PF04755"/>
    </source>
</evidence>
<dbReference type="OrthoDB" id="550273at2759"/>
<feature type="compositionally biased region" description="Low complexity" evidence="3">
    <location>
        <begin position="306"/>
        <end position="315"/>
    </location>
</feature>
<feature type="region of interest" description="Disordered" evidence="3">
    <location>
        <begin position="86"/>
        <end position="107"/>
    </location>
</feature>
<dbReference type="EMBL" id="LSYV01000004">
    <property type="protein sequence ID" value="KXZ55274.1"/>
    <property type="molecule type" value="Genomic_DNA"/>
</dbReference>
<dbReference type="Proteomes" id="UP000075714">
    <property type="component" value="Unassembled WGS sequence"/>
</dbReference>
<feature type="compositionally biased region" description="Polar residues" evidence="3">
    <location>
        <begin position="270"/>
        <end position="283"/>
    </location>
</feature>
<feature type="compositionally biased region" description="Low complexity" evidence="3">
    <location>
        <begin position="662"/>
        <end position="673"/>
    </location>
</feature>
<evidence type="ECO:0000256" key="2">
    <source>
        <dbReference type="ARBA" id="ARBA00022640"/>
    </source>
</evidence>
<evidence type="ECO:0000313" key="6">
    <source>
        <dbReference type="Proteomes" id="UP000075714"/>
    </source>
</evidence>
<name>A0A150GZR6_GONPE</name>
<dbReference type="STRING" id="33097.A0A150GZR6"/>
<feature type="region of interest" description="Disordered" evidence="3">
    <location>
        <begin position="583"/>
        <end position="613"/>
    </location>
</feature>
<gene>
    <name evidence="5" type="ORF">GPECTOR_3g410</name>
</gene>
<feature type="compositionally biased region" description="Polar residues" evidence="3">
    <location>
        <begin position="133"/>
        <end position="143"/>
    </location>
</feature>
<feature type="region of interest" description="Disordered" evidence="3">
    <location>
        <begin position="119"/>
        <end position="315"/>
    </location>
</feature>
<evidence type="ECO:0000313" key="5">
    <source>
        <dbReference type="EMBL" id="KXZ55274.1"/>
    </source>
</evidence>
<feature type="region of interest" description="Disordered" evidence="3">
    <location>
        <begin position="405"/>
        <end position="464"/>
    </location>
</feature>
<feature type="compositionally biased region" description="Basic residues" evidence="3">
    <location>
        <begin position="153"/>
        <end position="164"/>
    </location>
</feature>
<comment type="subcellular location">
    <subcellularLocation>
        <location evidence="1">Plastid</location>
    </subcellularLocation>
</comment>
<proteinExistence type="predicted"/>
<protein>
    <recommendedName>
        <fullName evidence="4">Plastid lipid-associated protein/fibrillin conserved domain-containing protein</fullName>
    </recommendedName>
</protein>
<reference evidence="6" key="1">
    <citation type="journal article" date="2016" name="Nat. Commun.">
        <title>The Gonium pectorale genome demonstrates co-option of cell cycle regulation during the evolution of multicellularity.</title>
        <authorList>
            <person name="Hanschen E.R."/>
            <person name="Marriage T.N."/>
            <person name="Ferris P.J."/>
            <person name="Hamaji T."/>
            <person name="Toyoda A."/>
            <person name="Fujiyama A."/>
            <person name="Neme R."/>
            <person name="Noguchi H."/>
            <person name="Minakuchi Y."/>
            <person name="Suzuki M."/>
            <person name="Kawai-Toyooka H."/>
            <person name="Smith D.R."/>
            <person name="Sparks H."/>
            <person name="Anderson J."/>
            <person name="Bakaric R."/>
            <person name="Luria V."/>
            <person name="Karger A."/>
            <person name="Kirschner M.W."/>
            <person name="Durand P.M."/>
            <person name="Michod R.E."/>
            <person name="Nozaki H."/>
            <person name="Olson B.J."/>
        </authorList>
    </citation>
    <scope>NUCLEOTIDE SEQUENCE [LARGE SCALE GENOMIC DNA]</scope>
    <source>
        <strain evidence="6">NIES-2863</strain>
    </source>
</reference>
<feature type="domain" description="Plastid lipid-associated protein/fibrillin conserved" evidence="4">
    <location>
        <begin position="1057"/>
        <end position="1237"/>
    </location>
</feature>
<feature type="compositionally biased region" description="Low complexity" evidence="3">
    <location>
        <begin position="25"/>
        <end position="36"/>
    </location>
</feature>
<feature type="compositionally biased region" description="Gly residues" evidence="3">
    <location>
        <begin position="179"/>
        <end position="194"/>
    </location>
</feature>